<evidence type="ECO:0000313" key="3">
    <source>
        <dbReference type="Proteomes" id="UP000007077"/>
    </source>
</evidence>
<evidence type="ECO:0000313" key="2">
    <source>
        <dbReference type="EMBL" id="ADP99292.1"/>
    </source>
</evidence>
<proteinExistence type="predicted"/>
<dbReference type="MEROPS" id="S33.972"/>
<dbReference type="InterPro" id="IPR000073">
    <property type="entry name" value="AB_hydrolase_1"/>
</dbReference>
<reference evidence="3" key="2">
    <citation type="submission" date="2010-02" db="EMBL/GenBank/DDBJ databases">
        <title>Complete genome sequence of Marinobacter adhaerens type strain (HP15).</title>
        <authorList>
            <person name="Gaerdes A.A.M."/>
            <person name="Kaeppel E."/>
            <person name="Shezad A."/>
            <person name="Seebah S."/>
            <person name="Teeling H."/>
            <person name="Yarza P."/>
            <person name="Gloeckner F.O."/>
            <person name="Ullrich M.S."/>
        </authorList>
    </citation>
    <scope>NUCLEOTIDE SEQUENCE [LARGE SCALE GENOMIC DNA]</scope>
    <source>
        <strain evidence="3">DSM 23420 / HP15</strain>
    </source>
</reference>
<organism evidence="2 3">
    <name type="scientific">Marinobacter adhaerens (strain DSM 23420 / HP15)</name>
    <dbReference type="NCBI Taxonomy" id="225937"/>
    <lineage>
        <taxon>Bacteria</taxon>
        <taxon>Pseudomonadati</taxon>
        <taxon>Pseudomonadota</taxon>
        <taxon>Gammaproteobacteria</taxon>
        <taxon>Pseudomonadales</taxon>
        <taxon>Marinobacteraceae</taxon>
        <taxon>Marinobacter</taxon>
    </lineage>
</organism>
<feature type="domain" description="AB hydrolase-1" evidence="1">
    <location>
        <begin position="97"/>
        <end position="337"/>
    </location>
</feature>
<sequence length="355" mass="40406">MPAISTLYAGIVGKDHFGRHAQWYGRWGYGSDGRFVLQFQAINVRRGQCMDEVMPTVGGVSAAGREEGTLEGWQHGGKWFSFEGHAIFSRMAGSGEPLVLIHGFPTASWDWNRLWPMLIQQHNVLALDMLGFGFSDKPADYDYSIEDQADLFQGWIEGLGLPSVHLLVHDYGCSVAQELLAREQEDLLPFRIASVCFLNGALFPEVHNPLLIQKLLGSPFGGLISRGLTRRSFERNFRRLFGSQNPPDRQDMEDFWHLLTYNNGRGILHHLIQFMEERRCHRNRWVGALQKATQPMRLISGTADPVSGAGMARRYRELMPDGDVVTLRNIGHYPHLECPWEVFSAYREFRKRCEG</sequence>
<dbReference type="PANTHER" id="PTHR43798">
    <property type="entry name" value="MONOACYLGLYCEROL LIPASE"/>
    <property type="match status" value="1"/>
</dbReference>
<dbReference type="HOGENOM" id="CLU_020336_3_0_6"/>
<protein>
    <submittedName>
        <fullName evidence="2">Mesoderm specific transcript isoform b isoform-like protein</fullName>
    </submittedName>
</protein>
<reference evidence="2 3" key="1">
    <citation type="journal article" date="2010" name="Stand. Genomic Sci.">
        <title>Complete genome sequence of Marinobacter adhaerens type strain (HP15), a diatom-interacting marine microorganism.</title>
        <authorList>
            <person name="Gardes A."/>
            <person name="Kaeppel E."/>
            <person name="Shehzad A."/>
            <person name="Seebah S."/>
            <person name="Teeling H."/>
            <person name="Yarza P."/>
            <person name="Glockner F.O."/>
            <person name="Grossart H.P."/>
            <person name="Ullrich M.S."/>
        </authorList>
    </citation>
    <scope>NUCLEOTIDE SEQUENCE [LARGE SCALE GENOMIC DNA]</scope>
    <source>
        <strain evidence="3">DSM 23420 / HP15</strain>
    </source>
</reference>
<dbReference type="Pfam" id="PF00561">
    <property type="entry name" value="Abhydrolase_1"/>
    <property type="match status" value="1"/>
</dbReference>
<dbReference type="InterPro" id="IPR050266">
    <property type="entry name" value="AB_hydrolase_sf"/>
</dbReference>
<dbReference type="eggNOG" id="COG0596">
    <property type="taxonomic scope" value="Bacteria"/>
</dbReference>
<accession>E4PG28</accession>
<dbReference type="EMBL" id="CP001978">
    <property type="protein sequence ID" value="ADP99292.1"/>
    <property type="molecule type" value="Genomic_DNA"/>
</dbReference>
<dbReference type="GO" id="GO:0016020">
    <property type="term" value="C:membrane"/>
    <property type="evidence" value="ECO:0007669"/>
    <property type="project" value="TreeGrafter"/>
</dbReference>
<dbReference type="GO" id="GO:0046464">
    <property type="term" value="P:acylglycerol catabolic process"/>
    <property type="evidence" value="ECO:0007669"/>
    <property type="project" value="TreeGrafter"/>
</dbReference>
<evidence type="ECO:0000259" key="1">
    <source>
        <dbReference type="Pfam" id="PF00561"/>
    </source>
</evidence>
<dbReference type="InterPro" id="IPR029058">
    <property type="entry name" value="AB_hydrolase_fold"/>
</dbReference>
<dbReference type="PATRIC" id="fig|225937.3.peg.3554"/>
<dbReference type="GO" id="GO:0047372">
    <property type="term" value="F:monoacylglycerol lipase activity"/>
    <property type="evidence" value="ECO:0007669"/>
    <property type="project" value="TreeGrafter"/>
</dbReference>
<dbReference type="PANTHER" id="PTHR43798:SF33">
    <property type="entry name" value="HYDROLASE, PUTATIVE (AFU_ORTHOLOGUE AFUA_2G14860)-RELATED"/>
    <property type="match status" value="1"/>
</dbReference>
<dbReference type="SUPFAM" id="SSF53474">
    <property type="entry name" value="alpha/beta-Hydrolases"/>
    <property type="match status" value="1"/>
</dbReference>
<name>E4PG28_MARAH</name>
<dbReference type="AlphaFoldDB" id="E4PG28"/>
<dbReference type="STRING" id="225937.HP15_3528"/>
<dbReference type="KEGG" id="mad:HP15_3528"/>
<dbReference type="Gene3D" id="3.40.50.1820">
    <property type="entry name" value="alpha/beta hydrolase"/>
    <property type="match status" value="1"/>
</dbReference>
<gene>
    <name evidence="2" type="ordered locus">HP15_3528</name>
</gene>
<dbReference type="Proteomes" id="UP000007077">
    <property type="component" value="Chromosome"/>
</dbReference>